<organism evidence="5 6">
    <name type="scientific">Flavobacterium psychrophilum (strain ATCC 49511 / DSM 21280 / CIP 103535 / JIP02/86)</name>
    <dbReference type="NCBI Taxonomy" id="402612"/>
    <lineage>
        <taxon>Bacteria</taxon>
        <taxon>Pseudomonadati</taxon>
        <taxon>Bacteroidota</taxon>
        <taxon>Flavobacteriia</taxon>
        <taxon>Flavobacteriales</taxon>
        <taxon>Flavobacteriaceae</taxon>
        <taxon>Flavobacterium</taxon>
    </lineage>
</organism>
<dbReference type="PATRIC" id="fig|402612.5.peg.6"/>
<dbReference type="Gene3D" id="2.60.40.740">
    <property type="match status" value="2"/>
</dbReference>
<name>A6GVK3_FLAPJ</name>
<dbReference type="eggNOG" id="COG1361">
    <property type="taxonomic scope" value="Bacteria"/>
</dbReference>
<dbReference type="Pfam" id="PF13573">
    <property type="entry name" value="SprB"/>
    <property type="match status" value="4"/>
</dbReference>
<dbReference type="RefSeq" id="WP_011962187.1">
    <property type="nucleotide sequence ID" value="NC_009613.3"/>
</dbReference>
<dbReference type="AlphaFoldDB" id="A6GVK3"/>
<sequence>MKKKLLPYLLLCCAFFSVEHAKAQTLQAGDIAFVGINAIAPDGFSFIALKPLPAGETLFFTDQGWHTGNVWTDNQENHLKWIIPAGGIACGTVISVLESSSSPDTFIVTSSSTGVLSTMTLPTIPSYPNGGLNSGFNIPTGGDQILAYQSSGNTIRSANPTIIAGVHAYYEGNNYNTSTTWNISALNGGQESIVPLGLTNTVNCVSISLTPGIQMMGYNRYSGTLTGTAAAIRASINNPVNWAHTVPSDLTANSTNYPNININCAVATTPTVTTATATGVGATKATMGGNVTADAGAAVTERGIVWATTTNPTTANNKATNGTGTGVFSGSVSSLPATTTVYYRAFATNSGGTSYGANLSFTTGAALAITSTNKTNVTCNAAVDGTATVTVSGGVLPYSYLWSPSGGTGASASGLNSGNYSCTIIDSESTQITSLNVNIQQPAPLNASISNITNATCNGGSNGTATVVAPTNGTAPYTYLWSTGATGTTATGLAAGGPYSCKVTAGNGCYIVKNFSITQPSAISTSTGSQTNLSCNGGTNGSASVTPSGGTPGYTYSWSPSGGTAATATGLAAGSYTVTVTDANGCTATRNYIVTQPSAISTSTGSQTNVSCNGGTNGSASVTPSGGTPGYTYSWAPSGGTAATATGLAAGSYTVTVTDANGCAMTKNFTITEPTAIDSNVTLASGVLEATQTGATYQWYQCPNTILMGNTNRTYTPIIVGTYKVEITLGGCTSTSTCVTVPTLNSLIFDSTTFKCYPIPTSSDLNISYDKIIEEVQVINLLGQPLLTNRTKGKEIVLDLSELPDATYFVKIISEGKSKIIRILKK</sequence>
<dbReference type="Pfam" id="PF18962">
    <property type="entry name" value="Por_Secre_tail"/>
    <property type="match status" value="1"/>
</dbReference>
<proteinExistence type="predicted"/>
<evidence type="ECO:0000256" key="3">
    <source>
        <dbReference type="SAM" id="SignalP"/>
    </source>
</evidence>
<dbReference type="eggNOG" id="COG1520">
    <property type="taxonomic scope" value="Bacteria"/>
</dbReference>
<feature type="signal peptide" evidence="3">
    <location>
        <begin position="1"/>
        <end position="23"/>
    </location>
</feature>
<evidence type="ECO:0000259" key="4">
    <source>
        <dbReference type="Pfam" id="PF18962"/>
    </source>
</evidence>
<feature type="chain" id="PRO_5002695920" description="Secretion system C-terminal sorting domain-containing protein" evidence="3">
    <location>
        <begin position="24"/>
        <end position="826"/>
    </location>
</feature>
<feature type="region of interest" description="Disordered" evidence="2">
    <location>
        <begin position="601"/>
        <end position="624"/>
    </location>
</feature>
<dbReference type="OrthoDB" id="1391570at2"/>
<dbReference type="Gene3D" id="2.40.10.10">
    <property type="entry name" value="Trypsin-like serine proteases"/>
    <property type="match status" value="1"/>
</dbReference>
<dbReference type="InterPro" id="IPR025667">
    <property type="entry name" value="SprB_repeat"/>
</dbReference>
<reference evidence="5 6" key="1">
    <citation type="journal article" date="2007" name="Nat. Biotechnol.">
        <title>Complete genome sequence of the fish pathogen Flavobacterium psychrophilum.</title>
        <authorList>
            <person name="Duchaud E."/>
            <person name="Boussaha M."/>
            <person name="Loux V."/>
            <person name="Bernardet J.F."/>
            <person name="Michel C."/>
            <person name="Kerouault B."/>
            <person name="Mondot S."/>
            <person name="Nicolas P."/>
            <person name="Bossy R."/>
            <person name="Caron C."/>
            <person name="Bessieres P."/>
            <person name="Gibrat J.F."/>
            <person name="Claverol S."/>
            <person name="Dumetz F."/>
            <person name="Le Henaff M."/>
            <person name="Benmansour A."/>
        </authorList>
    </citation>
    <scope>NUCLEOTIDE SEQUENCE [LARGE SCALE GENOMIC DNA]</scope>
    <source>
        <strain evidence="6">ATCC 49511 / DSM 21280 / CIP 103535 / JIP02/86</strain>
    </source>
</reference>
<dbReference type="eggNOG" id="COG3209">
    <property type="taxonomic scope" value="Bacteria"/>
</dbReference>
<evidence type="ECO:0000313" key="5">
    <source>
        <dbReference type="EMBL" id="CAL42125.1"/>
    </source>
</evidence>
<dbReference type="STRING" id="402612.FP0006"/>
<keyword evidence="6" id="KW-1185">Reference proteome</keyword>
<evidence type="ECO:0000256" key="2">
    <source>
        <dbReference type="SAM" id="MobiDB-lite"/>
    </source>
</evidence>
<dbReference type="HOGENOM" id="CLU_342813_0_0_10"/>
<evidence type="ECO:0000313" key="6">
    <source>
        <dbReference type="Proteomes" id="UP000006394"/>
    </source>
</evidence>
<dbReference type="InterPro" id="IPR026444">
    <property type="entry name" value="Secre_tail"/>
</dbReference>
<dbReference type="GeneID" id="66553617"/>
<gene>
    <name evidence="5" type="ordered locus">FP0006</name>
</gene>
<keyword evidence="1 3" id="KW-0732">Signal</keyword>
<protein>
    <recommendedName>
        <fullName evidence="4">Secretion system C-terminal sorting domain-containing protein</fullName>
    </recommendedName>
</protein>
<dbReference type="Proteomes" id="UP000006394">
    <property type="component" value="Chromosome"/>
</dbReference>
<dbReference type="EMBL" id="AM398681">
    <property type="protein sequence ID" value="CAL42125.1"/>
    <property type="molecule type" value="Genomic_DNA"/>
</dbReference>
<dbReference type="KEGG" id="fps:FP0006"/>
<accession>A6GVK3</accession>
<evidence type="ECO:0000256" key="1">
    <source>
        <dbReference type="ARBA" id="ARBA00022729"/>
    </source>
</evidence>
<dbReference type="eggNOG" id="COG5492">
    <property type="taxonomic scope" value="Bacteria"/>
</dbReference>
<dbReference type="EnsemblBacteria" id="CAL42125">
    <property type="protein sequence ID" value="CAL42125"/>
    <property type="gene ID" value="FP0006"/>
</dbReference>
<feature type="domain" description="Secretion system C-terminal sorting" evidence="4">
    <location>
        <begin position="757"/>
        <end position="820"/>
    </location>
</feature>
<dbReference type="NCBIfam" id="TIGR04183">
    <property type="entry name" value="Por_Secre_tail"/>
    <property type="match status" value="1"/>
</dbReference>
<dbReference type="InterPro" id="IPR043504">
    <property type="entry name" value="Peptidase_S1_PA_chymotrypsin"/>
</dbReference>